<evidence type="ECO:0000313" key="2">
    <source>
        <dbReference type="EMBL" id="JAD54804.1"/>
    </source>
</evidence>
<accession>A0A0A9ASR5</accession>
<reference evidence="2" key="1">
    <citation type="submission" date="2014-09" db="EMBL/GenBank/DDBJ databases">
        <authorList>
            <person name="Magalhaes I.L.F."/>
            <person name="Oliveira U."/>
            <person name="Santos F.R."/>
            <person name="Vidigal T.H.D.A."/>
            <person name="Brescovit A.D."/>
            <person name="Santos A.J."/>
        </authorList>
    </citation>
    <scope>NUCLEOTIDE SEQUENCE</scope>
    <source>
        <tissue evidence="2">Shoot tissue taken approximately 20 cm above the soil surface</tissue>
    </source>
</reference>
<dbReference type="EMBL" id="GBRH01243091">
    <property type="protein sequence ID" value="JAD54804.1"/>
    <property type="molecule type" value="Transcribed_RNA"/>
</dbReference>
<protein>
    <submittedName>
        <fullName evidence="2">Uncharacterized protein</fullName>
    </submittedName>
</protein>
<name>A0A0A9ASR5_ARUDO</name>
<feature type="region of interest" description="Disordered" evidence="1">
    <location>
        <begin position="1"/>
        <end position="27"/>
    </location>
</feature>
<organism evidence="2">
    <name type="scientific">Arundo donax</name>
    <name type="common">Giant reed</name>
    <name type="synonym">Donax arundinaceus</name>
    <dbReference type="NCBI Taxonomy" id="35708"/>
    <lineage>
        <taxon>Eukaryota</taxon>
        <taxon>Viridiplantae</taxon>
        <taxon>Streptophyta</taxon>
        <taxon>Embryophyta</taxon>
        <taxon>Tracheophyta</taxon>
        <taxon>Spermatophyta</taxon>
        <taxon>Magnoliopsida</taxon>
        <taxon>Liliopsida</taxon>
        <taxon>Poales</taxon>
        <taxon>Poaceae</taxon>
        <taxon>PACMAD clade</taxon>
        <taxon>Arundinoideae</taxon>
        <taxon>Arundineae</taxon>
        <taxon>Arundo</taxon>
    </lineage>
</organism>
<reference evidence="2" key="2">
    <citation type="journal article" date="2015" name="Data Brief">
        <title>Shoot transcriptome of the giant reed, Arundo donax.</title>
        <authorList>
            <person name="Barrero R.A."/>
            <person name="Guerrero F.D."/>
            <person name="Moolhuijzen P."/>
            <person name="Goolsby J.A."/>
            <person name="Tidwell J."/>
            <person name="Bellgard S.E."/>
            <person name="Bellgard M.I."/>
        </authorList>
    </citation>
    <scope>NUCLEOTIDE SEQUENCE</scope>
    <source>
        <tissue evidence="2">Shoot tissue taken approximately 20 cm above the soil surface</tissue>
    </source>
</reference>
<evidence type="ECO:0000256" key="1">
    <source>
        <dbReference type="SAM" id="MobiDB-lite"/>
    </source>
</evidence>
<dbReference type="AlphaFoldDB" id="A0A0A9ASR5"/>
<sequence>MGHGFAKRNKHQDTKYKPISGMAPKMS</sequence>
<proteinExistence type="predicted"/>
<feature type="compositionally biased region" description="Basic residues" evidence="1">
    <location>
        <begin position="1"/>
        <end position="10"/>
    </location>
</feature>